<sequence length="104" mass="11997">MVNEGTPTFYRGGSNFEAKPNEVRIDPETNYVKPTHGISIHQDADRVRSFGGAYKIVFLPDTLKCVQRGRDRGHYEIVPREANLLTYKQYLDELRKIQAVLEEQ</sequence>
<evidence type="ECO:0000313" key="2">
    <source>
        <dbReference type="Proteomes" id="UP000641646"/>
    </source>
</evidence>
<dbReference type="AlphaFoldDB" id="A0A926VB88"/>
<protein>
    <submittedName>
        <fullName evidence="1">Uncharacterized protein</fullName>
    </submittedName>
</protein>
<accession>A0A926VB88</accession>
<keyword evidence="2" id="KW-1185">Reference proteome</keyword>
<dbReference type="Proteomes" id="UP000641646">
    <property type="component" value="Unassembled WGS sequence"/>
</dbReference>
<name>A0A926VB88_9CYAN</name>
<gene>
    <name evidence="1" type="ORF">H6G03_03315</name>
</gene>
<comment type="caution">
    <text evidence="1">The sequence shown here is derived from an EMBL/GenBank/DDBJ whole genome shotgun (WGS) entry which is preliminary data.</text>
</comment>
<evidence type="ECO:0000313" key="1">
    <source>
        <dbReference type="EMBL" id="MBD2180153.1"/>
    </source>
</evidence>
<dbReference type="EMBL" id="JACJPW010000005">
    <property type="protein sequence ID" value="MBD2180153.1"/>
    <property type="molecule type" value="Genomic_DNA"/>
</dbReference>
<organism evidence="1 2">
    <name type="scientific">Aerosakkonema funiforme FACHB-1375</name>
    <dbReference type="NCBI Taxonomy" id="2949571"/>
    <lineage>
        <taxon>Bacteria</taxon>
        <taxon>Bacillati</taxon>
        <taxon>Cyanobacteriota</taxon>
        <taxon>Cyanophyceae</taxon>
        <taxon>Oscillatoriophycideae</taxon>
        <taxon>Aerosakkonematales</taxon>
        <taxon>Aerosakkonemataceae</taxon>
        <taxon>Aerosakkonema</taxon>
    </lineage>
</organism>
<proteinExistence type="predicted"/>
<reference evidence="1" key="1">
    <citation type="journal article" date="2015" name="ISME J.">
        <title>Draft Genome Sequence of Streptomyces incarnatus NRRL8089, which Produces the Nucleoside Antibiotic Sinefungin.</title>
        <authorList>
            <person name="Oshima K."/>
            <person name="Hattori M."/>
            <person name="Shimizu H."/>
            <person name="Fukuda K."/>
            <person name="Nemoto M."/>
            <person name="Inagaki K."/>
            <person name="Tamura T."/>
        </authorList>
    </citation>
    <scope>NUCLEOTIDE SEQUENCE</scope>
    <source>
        <strain evidence="1">FACHB-1375</strain>
    </source>
</reference>
<reference evidence="1" key="2">
    <citation type="submission" date="2020-08" db="EMBL/GenBank/DDBJ databases">
        <authorList>
            <person name="Chen M."/>
            <person name="Teng W."/>
            <person name="Zhao L."/>
            <person name="Hu C."/>
            <person name="Zhou Y."/>
            <person name="Han B."/>
            <person name="Song L."/>
            <person name="Shu W."/>
        </authorList>
    </citation>
    <scope>NUCLEOTIDE SEQUENCE</scope>
    <source>
        <strain evidence="1">FACHB-1375</strain>
    </source>
</reference>